<dbReference type="GO" id="GO:0030246">
    <property type="term" value="F:carbohydrate binding"/>
    <property type="evidence" value="ECO:0007669"/>
    <property type="project" value="InterPro"/>
</dbReference>
<sequence>MATSSRPGWRQVKSFWLAGLLSGFCLTGNLAAHDGMQLAKKRITAPGYRALYTGEKPAIDGQLKESIWQRASWYPIKHLMLGDMPDSRDFQGEFALAWDENRLYLVARITDDVLIDKHADPLAFYWDDDTLEIFIDEDFSGGGHQYNHNAFAYHVALDNQVVDIGSNRKAQLYNEHINSRWRRQGEQIIWETEITVYGDDYRDGKTDNQAVKLAKNKLMGFMLAYCDNDGSAEREHFIGSQPIPGADKDQGWKTADVFAPLKLVR</sequence>
<dbReference type="KEGG" id="tvd:SG34_005930"/>
<accession>A0AAE9Z718</accession>
<reference evidence="2 3" key="1">
    <citation type="journal article" date="2015" name="Genome Announc.">
        <title>Draft Genome Sequences of Marine Isolates of Thalassomonas viridans and Thalassomonas actiniarum.</title>
        <authorList>
            <person name="Olonade I."/>
            <person name="van Zyl L.J."/>
            <person name="Trindade M."/>
        </authorList>
    </citation>
    <scope>NUCLEOTIDE SEQUENCE [LARGE SCALE GENOMIC DNA]</scope>
    <source>
        <strain evidence="2 3">XOM25</strain>
    </source>
</reference>
<dbReference type="Gene3D" id="2.60.40.1190">
    <property type="match status" value="1"/>
</dbReference>
<dbReference type="GO" id="GO:0004553">
    <property type="term" value="F:hydrolase activity, hydrolyzing O-glycosyl compounds"/>
    <property type="evidence" value="ECO:0007669"/>
    <property type="project" value="InterPro"/>
</dbReference>
<proteinExistence type="predicted"/>
<dbReference type="InterPro" id="IPR010502">
    <property type="entry name" value="Carb-bd_dom_fam9"/>
</dbReference>
<evidence type="ECO:0000313" key="2">
    <source>
        <dbReference type="EMBL" id="WDE06458.1"/>
    </source>
</evidence>
<dbReference type="CDD" id="cd00241">
    <property type="entry name" value="DOMON_like"/>
    <property type="match status" value="1"/>
</dbReference>
<organism evidence="2 3">
    <name type="scientific">Thalassomonas viridans</name>
    <dbReference type="NCBI Taxonomy" id="137584"/>
    <lineage>
        <taxon>Bacteria</taxon>
        <taxon>Pseudomonadati</taxon>
        <taxon>Pseudomonadota</taxon>
        <taxon>Gammaproteobacteria</taxon>
        <taxon>Alteromonadales</taxon>
        <taxon>Colwelliaceae</taxon>
        <taxon>Thalassomonas</taxon>
    </lineage>
</organism>
<gene>
    <name evidence="2" type="ORF">SG34_005930</name>
</gene>
<dbReference type="Pfam" id="PF06452">
    <property type="entry name" value="CBM9_1"/>
    <property type="match status" value="1"/>
</dbReference>
<keyword evidence="3" id="KW-1185">Reference proteome</keyword>
<dbReference type="RefSeq" id="WP_152647258.1">
    <property type="nucleotide sequence ID" value="NZ_CP059733.1"/>
</dbReference>
<dbReference type="SUPFAM" id="SSF49344">
    <property type="entry name" value="CBD9-like"/>
    <property type="match status" value="1"/>
</dbReference>
<reference evidence="2 3" key="2">
    <citation type="journal article" date="2022" name="Mar. Drugs">
        <title>Bioassay-Guided Fractionation Leads to the Detection of Cholic Acid Generated by the Rare Thalassomonas sp.</title>
        <authorList>
            <person name="Pheiffer F."/>
            <person name="Schneider Y.K."/>
            <person name="Hansen E.H."/>
            <person name="Andersen J.H."/>
            <person name="Isaksson J."/>
            <person name="Busche T."/>
            <person name="R C."/>
            <person name="Kalinowski J."/>
            <person name="Zyl L.V."/>
            <person name="Trindade M."/>
        </authorList>
    </citation>
    <scope>NUCLEOTIDE SEQUENCE [LARGE SCALE GENOMIC DNA]</scope>
    <source>
        <strain evidence="2 3">XOM25</strain>
    </source>
</reference>
<protein>
    <submittedName>
        <fullName evidence="2">CBM9 family sugar-binding protein</fullName>
    </submittedName>
</protein>
<dbReference type="Proteomes" id="UP000032352">
    <property type="component" value="Chromosome"/>
</dbReference>
<dbReference type="EMBL" id="CP059733">
    <property type="protein sequence ID" value="WDE06458.1"/>
    <property type="molecule type" value="Genomic_DNA"/>
</dbReference>
<dbReference type="GO" id="GO:0016052">
    <property type="term" value="P:carbohydrate catabolic process"/>
    <property type="evidence" value="ECO:0007669"/>
    <property type="project" value="InterPro"/>
</dbReference>
<name>A0AAE9Z718_9GAMM</name>
<evidence type="ECO:0000313" key="3">
    <source>
        <dbReference type="Proteomes" id="UP000032352"/>
    </source>
</evidence>
<feature type="domain" description="Carbohydrate-binding" evidence="1">
    <location>
        <begin position="59"/>
        <end position="264"/>
    </location>
</feature>
<dbReference type="AlphaFoldDB" id="A0AAE9Z718"/>
<evidence type="ECO:0000259" key="1">
    <source>
        <dbReference type="Pfam" id="PF06452"/>
    </source>
</evidence>